<protein>
    <submittedName>
        <fullName evidence="11">Dolichyl-diphosphooligosaccharide--protein glycosyltransferase subunit 4</fullName>
    </submittedName>
</protein>
<comment type="subcellular location">
    <subcellularLocation>
        <location evidence="2">Endoplasmic reticulum membrane</location>
        <topology evidence="2">Single-pass type III membrane protein</topology>
    </subcellularLocation>
</comment>
<comment type="subunit">
    <text evidence="4">Component of the oligosaccharyltransferase (OST) complex.</text>
</comment>
<evidence type="ECO:0000256" key="9">
    <source>
        <dbReference type="ARBA" id="ARBA00023136"/>
    </source>
</evidence>
<keyword evidence="7" id="KW-0735">Signal-anchor</keyword>
<evidence type="ECO:0000256" key="2">
    <source>
        <dbReference type="ARBA" id="ARBA00004643"/>
    </source>
</evidence>
<accession>A0A8R1U247</accession>
<evidence type="ECO:0000256" key="4">
    <source>
        <dbReference type="ARBA" id="ARBA00011157"/>
    </source>
</evidence>
<keyword evidence="8 10" id="KW-1133">Transmembrane helix</keyword>
<dbReference type="EMBL" id="CMVM020000256">
    <property type="status" value="NOT_ANNOTATED_CDS"/>
    <property type="molecule type" value="Genomic_DNA"/>
</dbReference>
<proteinExistence type="inferred from homology"/>
<reference evidence="12" key="1">
    <citation type="submission" date="2013-10" db="EMBL/GenBank/DDBJ databases">
        <title>Genome sequencing of Onchocerca volvulus.</title>
        <authorList>
            <person name="Cotton J."/>
            <person name="Tsai J."/>
            <person name="Stanley E."/>
            <person name="Tracey A."/>
            <person name="Holroyd N."/>
            <person name="Lustigman S."/>
            <person name="Berriman M."/>
        </authorList>
    </citation>
    <scope>NUCLEOTIDE SEQUENCE</scope>
</reference>
<dbReference type="GO" id="GO:0005789">
    <property type="term" value="C:endoplasmic reticulum membrane"/>
    <property type="evidence" value="ECO:0007669"/>
    <property type="project" value="UniProtKB-SubCell"/>
</dbReference>
<evidence type="ECO:0000256" key="1">
    <source>
        <dbReference type="ARBA" id="ARBA00002791"/>
    </source>
</evidence>
<dbReference type="SUPFAM" id="SSF103464">
    <property type="entry name" value="Oligosaccharyltransferase subunit ost4p"/>
    <property type="match status" value="1"/>
</dbReference>
<evidence type="ECO:0000256" key="3">
    <source>
        <dbReference type="ARBA" id="ARBA00007685"/>
    </source>
</evidence>
<name>A0A8R1U247_ONCVO</name>
<dbReference type="AlphaFoldDB" id="A0A8R1U247"/>
<evidence type="ECO:0000313" key="12">
    <source>
        <dbReference type="Proteomes" id="UP000024404"/>
    </source>
</evidence>
<reference evidence="11" key="2">
    <citation type="submission" date="2022-06" db="UniProtKB">
        <authorList>
            <consortium name="EnsemblMetazoa"/>
        </authorList>
    </citation>
    <scope>IDENTIFICATION</scope>
</reference>
<comment type="function">
    <text evidence="1">Subunit of the oligosaccharyl transferase (OST) complex that catalyzes the initial transfer of a defined glycan (Glc(3)Man(9)GlcNAc(2) in eukaryotes) from the lipid carrier dolichol-pyrophosphate to an asparagine residue within an Asn-X-Ser/Thr consensus motif in nascent polypeptide chains, the first step in protein N-glycosylation. N-glycosylation occurs cotranslationally and the complex associates with the Sec61 complex at the channel-forming translocon complex that mediates protein translocation across the endoplasmic reticulum (ER). All subunits are required for a maximal enzyme activity.</text>
</comment>
<feature type="transmembrane region" description="Helical" evidence="10">
    <location>
        <begin position="6"/>
        <end position="28"/>
    </location>
</feature>
<dbReference type="InterPro" id="IPR036330">
    <property type="entry name" value="Ost4p_sf"/>
</dbReference>
<sequence>MITDMQLGIVANALGIAMLLLVVFFHYITVSQREKK</sequence>
<evidence type="ECO:0000256" key="10">
    <source>
        <dbReference type="SAM" id="Phobius"/>
    </source>
</evidence>
<keyword evidence="9 10" id="KW-0472">Membrane</keyword>
<keyword evidence="6" id="KW-0256">Endoplasmic reticulum</keyword>
<evidence type="ECO:0000313" key="11">
    <source>
        <dbReference type="EnsemblMetazoa" id="OVOC9169.1"/>
    </source>
</evidence>
<organism evidence="11 12">
    <name type="scientific">Onchocerca volvulus</name>
    <dbReference type="NCBI Taxonomy" id="6282"/>
    <lineage>
        <taxon>Eukaryota</taxon>
        <taxon>Metazoa</taxon>
        <taxon>Ecdysozoa</taxon>
        <taxon>Nematoda</taxon>
        <taxon>Chromadorea</taxon>
        <taxon>Rhabditida</taxon>
        <taxon>Spirurina</taxon>
        <taxon>Spiruromorpha</taxon>
        <taxon>Filarioidea</taxon>
        <taxon>Onchocercidae</taxon>
        <taxon>Onchocerca</taxon>
    </lineage>
</organism>
<evidence type="ECO:0000256" key="7">
    <source>
        <dbReference type="ARBA" id="ARBA00022968"/>
    </source>
</evidence>
<keyword evidence="12" id="KW-1185">Reference proteome</keyword>
<comment type="similarity">
    <text evidence="3">Belongs to the OST4 family.</text>
</comment>
<keyword evidence="5 10" id="KW-0812">Transmembrane</keyword>
<dbReference type="Proteomes" id="UP000024404">
    <property type="component" value="Unassembled WGS sequence"/>
</dbReference>
<evidence type="ECO:0000256" key="5">
    <source>
        <dbReference type="ARBA" id="ARBA00022692"/>
    </source>
</evidence>
<dbReference type="Pfam" id="PF10215">
    <property type="entry name" value="Ost4"/>
    <property type="match status" value="1"/>
</dbReference>
<evidence type="ECO:0000256" key="6">
    <source>
        <dbReference type="ARBA" id="ARBA00022824"/>
    </source>
</evidence>
<dbReference type="EnsemblMetazoa" id="OVOC9169.1">
    <property type="protein sequence ID" value="OVOC9169.1"/>
    <property type="gene ID" value="WBGene00245978"/>
</dbReference>
<evidence type="ECO:0000256" key="8">
    <source>
        <dbReference type="ARBA" id="ARBA00022989"/>
    </source>
</evidence>
<dbReference type="InterPro" id="IPR018943">
    <property type="entry name" value="Oligosaccaryltransferase"/>
</dbReference>